<dbReference type="PROSITE" id="PS51746">
    <property type="entry name" value="PPM_2"/>
    <property type="match status" value="1"/>
</dbReference>
<feature type="compositionally biased region" description="Basic and acidic residues" evidence="5">
    <location>
        <begin position="530"/>
        <end position="542"/>
    </location>
</feature>
<keyword evidence="3 4" id="KW-0904">Protein phosphatase</keyword>
<keyword evidence="2 4" id="KW-0378">Hydrolase</keyword>
<evidence type="ECO:0000256" key="4">
    <source>
        <dbReference type="RuleBase" id="RU003465"/>
    </source>
</evidence>
<dbReference type="PROSITE" id="PS01032">
    <property type="entry name" value="PPM_1"/>
    <property type="match status" value="1"/>
</dbReference>
<evidence type="ECO:0000256" key="1">
    <source>
        <dbReference type="ARBA" id="ARBA00022723"/>
    </source>
</evidence>
<dbReference type="Gene3D" id="3.60.40.10">
    <property type="entry name" value="PPM-type phosphatase domain"/>
    <property type="match status" value="1"/>
</dbReference>
<dbReference type="PANTHER" id="PTHR13832:SF354">
    <property type="entry name" value="GM14138P"/>
    <property type="match status" value="1"/>
</dbReference>
<organism evidence="7">
    <name type="scientific">Phlebotomus kandelakii</name>
    <dbReference type="NCBI Taxonomy" id="1109342"/>
    <lineage>
        <taxon>Eukaryota</taxon>
        <taxon>Metazoa</taxon>
        <taxon>Ecdysozoa</taxon>
        <taxon>Arthropoda</taxon>
        <taxon>Hexapoda</taxon>
        <taxon>Insecta</taxon>
        <taxon>Pterygota</taxon>
        <taxon>Neoptera</taxon>
        <taxon>Endopterygota</taxon>
        <taxon>Diptera</taxon>
        <taxon>Nematocera</taxon>
        <taxon>Psychodoidea</taxon>
        <taxon>Psychodidae</taxon>
        <taxon>Phlebotomus</taxon>
        <taxon>Larroussius</taxon>
    </lineage>
</organism>
<feature type="compositionally biased region" description="Polar residues" evidence="5">
    <location>
        <begin position="512"/>
        <end position="521"/>
    </location>
</feature>
<evidence type="ECO:0000313" key="7">
    <source>
        <dbReference type="EMBL" id="NBJ62103.1"/>
    </source>
</evidence>
<reference evidence="7" key="1">
    <citation type="submission" date="2019-10" db="EMBL/GenBank/DDBJ databases">
        <title>Short sand fly seasons in Tbilisi, Georgia, hinder development of host immunity to saliva of the visceral leishmaniasis vector Phlebotomus kandelakii.</title>
        <authorList>
            <person name="Oliveira F."/>
            <person name="Giorgobiani E."/>
            <person name="Guimaraes-Costa A.B."/>
            <person name="Abdeladhim M."/>
            <person name="Oristian J."/>
            <person name="Tskhvaradze L."/>
            <person name="Tsertsvadze N."/>
            <person name="Zakalashvili M."/>
            <person name="Valenzuela J.G."/>
            <person name="Kamhawi S."/>
        </authorList>
    </citation>
    <scope>NUCLEOTIDE SEQUENCE</scope>
    <source>
        <strain evidence="7">Wild-capture in Tbilisi</strain>
        <tissue evidence="7">Salivary glands</tissue>
    </source>
</reference>
<dbReference type="Pfam" id="PF00481">
    <property type="entry name" value="PP2C"/>
    <property type="match status" value="2"/>
</dbReference>
<proteinExistence type="inferred from homology"/>
<sequence>MFNRLKNRVMTVVSPEVAMIQSPQDHGKHPRLPDKFTYARPPFLQLATHDELKASADHNVRPIIVPRDISALPWNTGYAECVNSGKSEWNEDQAAFQRQILSHPSKQFPDLPYTYLGIFDGHAGYGAALAAANQFHHILHEKLVDVLDMLMPRIPARQPPTYNLLFHRSVSKDELIIGALESAFADMDAMLAEDRDKYRNAGGCTALAALFIFGKMFVANAGDSRAVLCQRVSTDLLKAQIVPPELKGGAIEEENKTYRIFPIPFSHDHTPDTERARLMSTARINPAFMGGEYIAMEYAKKPMTKDLGTRILYRQGTMKGWTYKTLTREDLKMPIVTGEGKRSRLLGTIGVTRGFGDHDLRAIGSNQLIKPFLSPHPEVTYRDLTKVVSIPGEENEDGDYGILVMATDGLWDVADSESVARTVFQTLSKYPTEKHRYTMVAQELVAKSRGRVNESGHWRLADSKAAATVDDISVLVIPVNQYYVEFLEWEKECFERERAQEARIVLTDSDTESSNKISSTSDEVDVNGTCEEHTNGQDVDKLDGFVEQAIEAQSST</sequence>
<evidence type="ECO:0000256" key="2">
    <source>
        <dbReference type="ARBA" id="ARBA00022801"/>
    </source>
</evidence>
<feature type="domain" description="PPM-type phosphatase" evidence="6">
    <location>
        <begin position="77"/>
        <end position="479"/>
    </location>
</feature>
<dbReference type="PANTHER" id="PTHR13832">
    <property type="entry name" value="PROTEIN PHOSPHATASE 2C"/>
    <property type="match status" value="1"/>
</dbReference>
<dbReference type="GO" id="GO:0005739">
    <property type="term" value="C:mitochondrion"/>
    <property type="evidence" value="ECO:0007669"/>
    <property type="project" value="TreeGrafter"/>
</dbReference>
<evidence type="ECO:0000259" key="6">
    <source>
        <dbReference type="PROSITE" id="PS51746"/>
    </source>
</evidence>
<dbReference type="EMBL" id="GIFK01004400">
    <property type="protein sequence ID" value="NBJ62103.1"/>
    <property type="molecule type" value="Transcribed_RNA"/>
</dbReference>
<accession>A0A6B2EIB1</accession>
<feature type="region of interest" description="Disordered" evidence="5">
    <location>
        <begin position="508"/>
        <end position="542"/>
    </location>
</feature>
<dbReference type="InterPro" id="IPR000222">
    <property type="entry name" value="PP2C_BS"/>
</dbReference>
<dbReference type="CDD" id="cd00143">
    <property type="entry name" value="PP2Cc"/>
    <property type="match status" value="1"/>
</dbReference>
<dbReference type="InterPro" id="IPR015655">
    <property type="entry name" value="PP2C"/>
</dbReference>
<dbReference type="SMART" id="SM00332">
    <property type="entry name" value="PP2Cc"/>
    <property type="match status" value="1"/>
</dbReference>
<dbReference type="GO" id="GO:0046872">
    <property type="term" value="F:metal ion binding"/>
    <property type="evidence" value="ECO:0007669"/>
    <property type="project" value="UniProtKB-KW"/>
</dbReference>
<evidence type="ECO:0000256" key="3">
    <source>
        <dbReference type="ARBA" id="ARBA00022912"/>
    </source>
</evidence>
<name>A0A6B2EIB1_9DIPT</name>
<dbReference type="SUPFAM" id="SSF81606">
    <property type="entry name" value="PP2C-like"/>
    <property type="match status" value="1"/>
</dbReference>
<dbReference type="InterPro" id="IPR036457">
    <property type="entry name" value="PPM-type-like_dom_sf"/>
</dbReference>
<evidence type="ECO:0000256" key="5">
    <source>
        <dbReference type="SAM" id="MobiDB-lite"/>
    </source>
</evidence>
<dbReference type="GO" id="GO:0004741">
    <property type="term" value="F:[pyruvate dehydrogenase (acetyl-transferring)]-phosphatase activity"/>
    <property type="evidence" value="ECO:0007669"/>
    <property type="project" value="TreeGrafter"/>
</dbReference>
<keyword evidence="1" id="KW-0479">Metal-binding</keyword>
<dbReference type="AlphaFoldDB" id="A0A6B2EIB1"/>
<protein>
    <submittedName>
        <fullName evidence="7">Putative serine/threonine phosphatase</fullName>
    </submittedName>
</protein>
<comment type="similarity">
    <text evidence="4">Belongs to the PP2C family.</text>
</comment>
<dbReference type="InterPro" id="IPR001932">
    <property type="entry name" value="PPM-type_phosphatase-like_dom"/>
</dbReference>